<dbReference type="PANTHER" id="PTHR33343:SF1">
    <property type="entry name" value="LARGE RIBOSOMAL SUBUNIT PROTEIN BL35M"/>
    <property type="match status" value="1"/>
</dbReference>
<dbReference type="Proteomes" id="UP000480684">
    <property type="component" value="Unassembled WGS sequence"/>
</dbReference>
<sequence length="68" mass="7626">MPKMKTKSAAKKRFKLTASGKVKGNVANKRHCLSAKPQDMKRQARGTFILFKADGEKVKQYYLPNGAK</sequence>
<name>A0A7C9UVV2_9PROT</name>
<dbReference type="NCBIfam" id="TIGR00001">
    <property type="entry name" value="rpmI_bact"/>
    <property type="match status" value="1"/>
</dbReference>
<dbReference type="InterPro" id="IPR001706">
    <property type="entry name" value="Ribosomal_bL35"/>
</dbReference>
<dbReference type="PROSITE" id="PS00936">
    <property type="entry name" value="RIBOSOMAL_L35"/>
    <property type="match status" value="1"/>
</dbReference>
<evidence type="ECO:0000256" key="6">
    <source>
        <dbReference type="RuleBase" id="RU000568"/>
    </source>
</evidence>
<dbReference type="SUPFAM" id="SSF143034">
    <property type="entry name" value="L35p-like"/>
    <property type="match status" value="1"/>
</dbReference>
<organism evidence="7 8">
    <name type="scientific">Magnetospirillum aberrantis SpK</name>
    <dbReference type="NCBI Taxonomy" id="908842"/>
    <lineage>
        <taxon>Bacteria</taxon>
        <taxon>Pseudomonadati</taxon>
        <taxon>Pseudomonadota</taxon>
        <taxon>Alphaproteobacteria</taxon>
        <taxon>Rhodospirillales</taxon>
        <taxon>Rhodospirillaceae</taxon>
        <taxon>Magnetospirillum</taxon>
    </lineage>
</organism>
<proteinExistence type="inferred from homology"/>
<dbReference type="Pfam" id="PF01632">
    <property type="entry name" value="Ribosomal_L35p"/>
    <property type="match status" value="1"/>
</dbReference>
<protein>
    <recommendedName>
        <fullName evidence="4 5">Large ribosomal subunit protein bL35</fullName>
    </recommendedName>
</protein>
<evidence type="ECO:0000256" key="2">
    <source>
        <dbReference type="ARBA" id="ARBA00022980"/>
    </source>
</evidence>
<dbReference type="HAMAP" id="MF_00514">
    <property type="entry name" value="Ribosomal_bL35"/>
    <property type="match status" value="1"/>
</dbReference>
<evidence type="ECO:0000256" key="5">
    <source>
        <dbReference type="HAMAP-Rule" id="MF_00514"/>
    </source>
</evidence>
<evidence type="ECO:0000256" key="1">
    <source>
        <dbReference type="ARBA" id="ARBA00006598"/>
    </source>
</evidence>
<dbReference type="EMBL" id="JAAIYP010000039">
    <property type="protein sequence ID" value="NFV81266.1"/>
    <property type="molecule type" value="Genomic_DNA"/>
</dbReference>
<keyword evidence="3 5" id="KW-0687">Ribonucleoprotein</keyword>
<dbReference type="InterPro" id="IPR021137">
    <property type="entry name" value="Ribosomal_bL35-like"/>
</dbReference>
<dbReference type="FunFam" id="4.10.410.60:FF:000001">
    <property type="entry name" value="50S ribosomal protein L35"/>
    <property type="match status" value="1"/>
</dbReference>
<comment type="caution">
    <text evidence="7">The sequence shown here is derived from an EMBL/GenBank/DDBJ whole genome shotgun (WGS) entry which is preliminary data.</text>
</comment>
<keyword evidence="2 5" id="KW-0689">Ribosomal protein</keyword>
<evidence type="ECO:0000256" key="4">
    <source>
        <dbReference type="ARBA" id="ARBA00071664"/>
    </source>
</evidence>
<keyword evidence="8" id="KW-1185">Reference proteome</keyword>
<evidence type="ECO:0000313" key="8">
    <source>
        <dbReference type="Proteomes" id="UP000480684"/>
    </source>
</evidence>
<dbReference type="Gene3D" id="4.10.410.60">
    <property type="match status" value="1"/>
</dbReference>
<dbReference type="AlphaFoldDB" id="A0A7C9UVV2"/>
<dbReference type="GO" id="GO:0003735">
    <property type="term" value="F:structural constituent of ribosome"/>
    <property type="evidence" value="ECO:0007669"/>
    <property type="project" value="InterPro"/>
</dbReference>
<dbReference type="InterPro" id="IPR018265">
    <property type="entry name" value="Ribosomal_bL35_CS"/>
</dbReference>
<accession>A0A7C9UVV2</accession>
<dbReference type="GO" id="GO:0006412">
    <property type="term" value="P:translation"/>
    <property type="evidence" value="ECO:0007669"/>
    <property type="project" value="UniProtKB-UniRule"/>
</dbReference>
<dbReference type="InterPro" id="IPR037229">
    <property type="entry name" value="Ribosomal_bL35_sf"/>
</dbReference>
<gene>
    <name evidence="5 7" type="primary">rpmI</name>
    <name evidence="7" type="ORF">G4223_14200</name>
</gene>
<dbReference type="PRINTS" id="PR00064">
    <property type="entry name" value="RIBOSOMALL35"/>
</dbReference>
<dbReference type="RefSeq" id="WP_163681062.1">
    <property type="nucleotide sequence ID" value="NZ_JAAIYP010000039.1"/>
</dbReference>
<comment type="similarity">
    <text evidence="1 5 6">Belongs to the bacterial ribosomal protein bL35 family.</text>
</comment>
<evidence type="ECO:0000256" key="3">
    <source>
        <dbReference type="ARBA" id="ARBA00023274"/>
    </source>
</evidence>
<dbReference type="PANTHER" id="PTHR33343">
    <property type="entry name" value="54S RIBOSOMAL PROTEIN BL35M"/>
    <property type="match status" value="1"/>
</dbReference>
<dbReference type="GO" id="GO:0022625">
    <property type="term" value="C:cytosolic large ribosomal subunit"/>
    <property type="evidence" value="ECO:0007669"/>
    <property type="project" value="TreeGrafter"/>
</dbReference>
<evidence type="ECO:0000313" key="7">
    <source>
        <dbReference type="EMBL" id="NFV81266.1"/>
    </source>
</evidence>
<reference evidence="7 8" key="1">
    <citation type="submission" date="2020-02" db="EMBL/GenBank/DDBJ databases">
        <authorList>
            <person name="Dziuba M."/>
            <person name="Kuznetsov B."/>
            <person name="Mardanov A."/>
            <person name="Ravin N."/>
            <person name="Grouzdev D."/>
        </authorList>
    </citation>
    <scope>NUCLEOTIDE SEQUENCE [LARGE SCALE GENOMIC DNA]</scope>
    <source>
        <strain evidence="7 8">SpK</strain>
    </source>
</reference>